<evidence type="ECO:0000256" key="1">
    <source>
        <dbReference type="ARBA" id="ARBA00004370"/>
    </source>
</evidence>
<keyword evidence="4" id="KW-0106">Calcium</keyword>
<comment type="caution">
    <text evidence="7">The sequence shown here is derived from an EMBL/GenBank/DDBJ whole genome shotgun (WGS) entry which is preliminary data.</text>
</comment>
<dbReference type="GO" id="GO:1903569">
    <property type="term" value="P:positive regulation of protein localization to ciliary membrane"/>
    <property type="evidence" value="ECO:0007669"/>
    <property type="project" value="TreeGrafter"/>
</dbReference>
<dbReference type="PROSITE" id="PS00018">
    <property type="entry name" value="EF_HAND_1"/>
    <property type="match status" value="1"/>
</dbReference>
<dbReference type="GO" id="GO:0005509">
    <property type="term" value="F:calcium ion binding"/>
    <property type="evidence" value="ECO:0007669"/>
    <property type="project" value="InterPro"/>
</dbReference>
<dbReference type="EMBL" id="WIXE01001226">
    <property type="protein sequence ID" value="KAK5985881.1"/>
    <property type="molecule type" value="Genomic_DNA"/>
</dbReference>
<dbReference type="Proteomes" id="UP001331761">
    <property type="component" value="Unassembled WGS sequence"/>
</dbReference>
<dbReference type="GO" id="GO:0098797">
    <property type="term" value="C:plasma membrane protein complex"/>
    <property type="evidence" value="ECO:0007669"/>
    <property type="project" value="TreeGrafter"/>
</dbReference>
<sequence>MRPDAFTNDIFGVVTDNSERVVAVTTSRQGDGYCTDEFQLERGFTFTVMGLGTTIQKSGKEKPQVEIVSSGKLTKPFKMTLLNIFDMFDFDCDGLLSRNEYGAFTVATADTPPDDEEWDLLTGQFDVRNDGLTMAGFLFMHE</sequence>
<evidence type="ECO:0000256" key="2">
    <source>
        <dbReference type="ARBA" id="ARBA00022723"/>
    </source>
</evidence>
<keyword evidence="8" id="KW-1185">Reference proteome</keyword>
<dbReference type="PANTHER" id="PTHR46819">
    <property type="entry name" value="EF-HAND CALCIUM-BINDING DOMAIN-CONTAINING PROTEIN 7"/>
    <property type="match status" value="1"/>
</dbReference>
<proteinExistence type="predicted"/>
<dbReference type="PANTHER" id="PTHR46819:SF1">
    <property type="entry name" value="EF-HAND CALCIUM-BINDING DOMAIN-CONTAINING PROTEIN 7"/>
    <property type="match status" value="1"/>
</dbReference>
<name>A0AAN8FSK1_TRICO</name>
<dbReference type="InterPro" id="IPR018247">
    <property type="entry name" value="EF_Hand_1_Ca_BS"/>
</dbReference>
<accession>A0AAN8FSK1</accession>
<feature type="domain" description="EF-hand" evidence="6">
    <location>
        <begin position="76"/>
        <end position="111"/>
    </location>
</feature>
<dbReference type="PROSITE" id="PS50222">
    <property type="entry name" value="EF_HAND_2"/>
    <property type="match status" value="1"/>
</dbReference>
<evidence type="ECO:0000259" key="6">
    <source>
        <dbReference type="PROSITE" id="PS50222"/>
    </source>
</evidence>
<keyword evidence="3" id="KW-0677">Repeat</keyword>
<keyword evidence="2" id="KW-0479">Metal-binding</keyword>
<evidence type="ECO:0000313" key="7">
    <source>
        <dbReference type="EMBL" id="KAK5985881.1"/>
    </source>
</evidence>
<dbReference type="Gene3D" id="1.10.238.10">
    <property type="entry name" value="EF-hand"/>
    <property type="match status" value="1"/>
</dbReference>
<feature type="non-terminal residue" evidence="7">
    <location>
        <position position="142"/>
    </location>
</feature>
<evidence type="ECO:0000256" key="5">
    <source>
        <dbReference type="ARBA" id="ARBA00023136"/>
    </source>
</evidence>
<reference evidence="7 8" key="1">
    <citation type="submission" date="2019-10" db="EMBL/GenBank/DDBJ databases">
        <title>Assembly and Annotation for the nematode Trichostrongylus colubriformis.</title>
        <authorList>
            <person name="Martin J."/>
        </authorList>
    </citation>
    <scope>NUCLEOTIDE SEQUENCE [LARGE SCALE GENOMIC DNA]</scope>
    <source>
        <strain evidence="7">G859</strain>
        <tissue evidence="7">Whole worm</tissue>
    </source>
</reference>
<dbReference type="AlphaFoldDB" id="A0AAN8FSK1"/>
<evidence type="ECO:0000256" key="4">
    <source>
        <dbReference type="ARBA" id="ARBA00022837"/>
    </source>
</evidence>
<organism evidence="7 8">
    <name type="scientific">Trichostrongylus colubriformis</name>
    <name type="common">Black scour worm</name>
    <dbReference type="NCBI Taxonomy" id="6319"/>
    <lineage>
        <taxon>Eukaryota</taxon>
        <taxon>Metazoa</taxon>
        <taxon>Ecdysozoa</taxon>
        <taxon>Nematoda</taxon>
        <taxon>Chromadorea</taxon>
        <taxon>Rhabditida</taxon>
        <taxon>Rhabditina</taxon>
        <taxon>Rhabditomorpha</taxon>
        <taxon>Strongyloidea</taxon>
        <taxon>Trichostrongylidae</taxon>
        <taxon>Trichostrongylus</taxon>
    </lineage>
</organism>
<keyword evidence="5" id="KW-0472">Membrane</keyword>
<dbReference type="SUPFAM" id="SSF47473">
    <property type="entry name" value="EF-hand"/>
    <property type="match status" value="1"/>
</dbReference>
<evidence type="ECO:0000256" key="3">
    <source>
        <dbReference type="ARBA" id="ARBA00022737"/>
    </source>
</evidence>
<gene>
    <name evidence="7" type="ORF">GCK32_017762</name>
</gene>
<comment type="subcellular location">
    <subcellularLocation>
        <location evidence="1">Membrane</location>
    </subcellularLocation>
</comment>
<dbReference type="InterPro" id="IPR052266">
    <property type="entry name" value="Miro-EF-hand_domain"/>
</dbReference>
<protein>
    <submittedName>
        <fullName evidence="7">EF-hand domain-containing protein</fullName>
    </submittedName>
</protein>
<dbReference type="InterPro" id="IPR002048">
    <property type="entry name" value="EF_hand_dom"/>
</dbReference>
<dbReference type="InterPro" id="IPR011992">
    <property type="entry name" value="EF-hand-dom_pair"/>
</dbReference>
<dbReference type="GO" id="GO:0060170">
    <property type="term" value="C:ciliary membrane"/>
    <property type="evidence" value="ECO:0007669"/>
    <property type="project" value="TreeGrafter"/>
</dbReference>
<evidence type="ECO:0000313" key="8">
    <source>
        <dbReference type="Proteomes" id="UP001331761"/>
    </source>
</evidence>